<feature type="transmembrane region" description="Helical" evidence="7">
    <location>
        <begin position="448"/>
        <end position="471"/>
    </location>
</feature>
<evidence type="ECO:0000256" key="5">
    <source>
        <dbReference type="ARBA" id="ARBA00023136"/>
    </source>
</evidence>
<reference evidence="9" key="2">
    <citation type="submission" date="2023-05" db="EMBL/GenBank/DDBJ databases">
        <authorList>
            <consortium name="Lawrence Berkeley National Laboratory"/>
            <person name="Steindorff A."/>
            <person name="Hensen N."/>
            <person name="Bonometti L."/>
            <person name="Westerberg I."/>
            <person name="Brannstrom I.O."/>
            <person name="Guillou S."/>
            <person name="Cros-Aarteil S."/>
            <person name="Calhoun S."/>
            <person name="Haridas S."/>
            <person name="Kuo A."/>
            <person name="Mondo S."/>
            <person name="Pangilinan J."/>
            <person name="Riley R."/>
            <person name="Labutti K."/>
            <person name="Andreopoulos B."/>
            <person name="Lipzen A."/>
            <person name="Chen C."/>
            <person name="Yanf M."/>
            <person name="Daum C."/>
            <person name="Ng V."/>
            <person name="Clum A."/>
            <person name="Ohm R."/>
            <person name="Martin F."/>
            <person name="Silar P."/>
            <person name="Natvig D."/>
            <person name="Lalanne C."/>
            <person name="Gautier V."/>
            <person name="Ament-Velasquez S.L."/>
            <person name="Kruys A."/>
            <person name="Hutchinson M.I."/>
            <person name="Powell A.J."/>
            <person name="Barry K."/>
            <person name="Miller A.N."/>
            <person name="Grigoriev I.V."/>
            <person name="Debuchy R."/>
            <person name="Gladieux P."/>
            <person name="Thoren M.H."/>
            <person name="Johannesson H."/>
        </authorList>
    </citation>
    <scope>NUCLEOTIDE SEQUENCE</scope>
    <source>
        <strain evidence="9">PSN309</strain>
    </source>
</reference>
<feature type="transmembrane region" description="Helical" evidence="7">
    <location>
        <begin position="416"/>
        <end position="436"/>
    </location>
</feature>
<feature type="transmembrane region" description="Helical" evidence="7">
    <location>
        <begin position="383"/>
        <end position="404"/>
    </location>
</feature>
<dbReference type="PROSITE" id="PS50850">
    <property type="entry name" value="MFS"/>
    <property type="match status" value="1"/>
</dbReference>
<evidence type="ECO:0000256" key="6">
    <source>
        <dbReference type="SAM" id="MobiDB-lite"/>
    </source>
</evidence>
<evidence type="ECO:0000256" key="3">
    <source>
        <dbReference type="ARBA" id="ARBA00022692"/>
    </source>
</evidence>
<feature type="transmembrane region" description="Helical" evidence="7">
    <location>
        <begin position="351"/>
        <end position="371"/>
    </location>
</feature>
<feature type="region of interest" description="Disordered" evidence="6">
    <location>
        <begin position="1"/>
        <end position="28"/>
    </location>
</feature>
<evidence type="ECO:0000256" key="1">
    <source>
        <dbReference type="ARBA" id="ARBA00004141"/>
    </source>
</evidence>
<comment type="caution">
    <text evidence="9">The sequence shown here is derived from an EMBL/GenBank/DDBJ whole genome shotgun (WGS) entry which is preliminary data.</text>
</comment>
<evidence type="ECO:0000313" key="9">
    <source>
        <dbReference type="EMBL" id="KAK4183024.1"/>
    </source>
</evidence>
<dbReference type="GO" id="GO:0022857">
    <property type="term" value="F:transmembrane transporter activity"/>
    <property type="evidence" value="ECO:0007669"/>
    <property type="project" value="InterPro"/>
</dbReference>
<keyword evidence="2" id="KW-0813">Transport</keyword>
<feature type="transmembrane region" description="Helical" evidence="7">
    <location>
        <begin position="322"/>
        <end position="344"/>
    </location>
</feature>
<evidence type="ECO:0000256" key="4">
    <source>
        <dbReference type="ARBA" id="ARBA00022989"/>
    </source>
</evidence>
<proteinExistence type="predicted"/>
<protein>
    <submittedName>
        <fullName evidence="9">Transporter</fullName>
    </submittedName>
</protein>
<dbReference type="SUPFAM" id="SSF103473">
    <property type="entry name" value="MFS general substrate transporter"/>
    <property type="match status" value="1"/>
</dbReference>
<gene>
    <name evidence="9" type="ORF">QBC35DRAFT_545040</name>
</gene>
<dbReference type="Pfam" id="PF07690">
    <property type="entry name" value="MFS_1"/>
    <property type="match status" value="1"/>
</dbReference>
<feature type="transmembrane region" description="Helical" evidence="7">
    <location>
        <begin position="207"/>
        <end position="229"/>
    </location>
</feature>
<evidence type="ECO:0000256" key="2">
    <source>
        <dbReference type="ARBA" id="ARBA00022448"/>
    </source>
</evidence>
<accession>A0AAN7ADY3</accession>
<sequence length="495" mass="54746">MAEHQSDEKLDVYKSSNDGEVGASSSFVEEGRSERDEIRARRKVDCSVLPLLFLGLLVFQLDRMNIASALTGGFAVDIGVDLNTINAGNQLMFAGIVLLEIPSNLALQKLGPRKWIAGQVLTFGTVASLQIFIHDKAGFLCSRVILGFCESGYIPGAIYTLSTWYTKRELAKRVALLFFGMFGANAISPLLATGILRLDGVRGLHGWQWLFLLEGLFTVSVSFILIFFLPGSPDTPKPLLSPGLIKFNTNDQDVLQKRLEKDDTEKRGGAQGMEIPLKLVWTTITHYRRWPHFISTFAVFSTWSSLTTYTPSIMVSLGWDPIAANALAAVGGALSLVMVFLFAYISDRTNLRGGTVILAQVCFLIVLIVAREVHPHVGRWSRWGLWTAVNSFAVGYHPVHNTWLQLNCRSPGERSISIAMWVMSAISGLMVGTQYYQAGDRPFYYNGLRIQIIMVAVGILFALLQVGIYVVHNRRVAQGKIKPGKDGLEPQVYVP</sequence>
<feature type="domain" description="Major facilitator superfamily (MFS) profile" evidence="8">
    <location>
        <begin position="48"/>
        <end position="495"/>
    </location>
</feature>
<feature type="transmembrane region" description="Helical" evidence="7">
    <location>
        <begin position="115"/>
        <end position="133"/>
    </location>
</feature>
<keyword evidence="4 7" id="KW-1133">Transmembrane helix</keyword>
<feature type="compositionally biased region" description="Basic and acidic residues" evidence="6">
    <location>
        <begin position="1"/>
        <end position="12"/>
    </location>
</feature>
<dbReference type="PANTHER" id="PTHR43791">
    <property type="entry name" value="PERMEASE-RELATED"/>
    <property type="match status" value="1"/>
</dbReference>
<dbReference type="InterPro" id="IPR036259">
    <property type="entry name" value="MFS_trans_sf"/>
</dbReference>
<dbReference type="InterPro" id="IPR011701">
    <property type="entry name" value="MFS"/>
</dbReference>
<feature type="compositionally biased region" description="Polar residues" evidence="6">
    <location>
        <begin position="14"/>
        <end position="27"/>
    </location>
</feature>
<evidence type="ECO:0000256" key="7">
    <source>
        <dbReference type="SAM" id="Phobius"/>
    </source>
</evidence>
<reference evidence="9" key="1">
    <citation type="journal article" date="2023" name="Mol. Phylogenet. Evol.">
        <title>Genome-scale phylogeny and comparative genomics of the fungal order Sordariales.</title>
        <authorList>
            <person name="Hensen N."/>
            <person name="Bonometti L."/>
            <person name="Westerberg I."/>
            <person name="Brannstrom I.O."/>
            <person name="Guillou S."/>
            <person name="Cros-Aarteil S."/>
            <person name="Calhoun S."/>
            <person name="Haridas S."/>
            <person name="Kuo A."/>
            <person name="Mondo S."/>
            <person name="Pangilinan J."/>
            <person name="Riley R."/>
            <person name="LaButti K."/>
            <person name="Andreopoulos B."/>
            <person name="Lipzen A."/>
            <person name="Chen C."/>
            <person name="Yan M."/>
            <person name="Daum C."/>
            <person name="Ng V."/>
            <person name="Clum A."/>
            <person name="Steindorff A."/>
            <person name="Ohm R.A."/>
            <person name="Martin F."/>
            <person name="Silar P."/>
            <person name="Natvig D.O."/>
            <person name="Lalanne C."/>
            <person name="Gautier V."/>
            <person name="Ament-Velasquez S.L."/>
            <person name="Kruys A."/>
            <person name="Hutchinson M.I."/>
            <person name="Powell A.J."/>
            <person name="Barry K."/>
            <person name="Miller A.N."/>
            <person name="Grigoriev I.V."/>
            <person name="Debuchy R."/>
            <person name="Gladieux P."/>
            <person name="Hiltunen Thoren M."/>
            <person name="Johannesson H."/>
        </authorList>
    </citation>
    <scope>NUCLEOTIDE SEQUENCE</scope>
    <source>
        <strain evidence="9">PSN309</strain>
    </source>
</reference>
<dbReference type="Proteomes" id="UP001302126">
    <property type="component" value="Unassembled WGS sequence"/>
</dbReference>
<organism evidence="9 10">
    <name type="scientific">Podospora australis</name>
    <dbReference type="NCBI Taxonomy" id="1536484"/>
    <lineage>
        <taxon>Eukaryota</taxon>
        <taxon>Fungi</taxon>
        <taxon>Dikarya</taxon>
        <taxon>Ascomycota</taxon>
        <taxon>Pezizomycotina</taxon>
        <taxon>Sordariomycetes</taxon>
        <taxon>Sordariomycetidae</taxon>
        <taxon>Sordariales</taxon>
        <taxon>Podosporaceae</taxon>
        <taxon>Podospora</taxon>
    </lineage>
</organism>
<dbReference type="InterPro" id="IPR020846">
    <property type="entry name" value="MFS_dom"/>
</dbReference>
<feature type="transmembrane region" description="Helical" evidence="7">
    <location>
        <begin position="174"/>
        <end position="195"/>
    </location>
</feature>
<name>A0AAN7ADY3_9PEZI</name>
<keyword evidence="3 7" id="KW-0812">Transmembrane</keyword>
<dbReference type="PANTHER" id="PTHR43791:SF32">
    <property type="entry name" value="MAJOR FACILITATOR SUPERFAMILY (MFS) PROFILE DOMAIN-CONTAINING PROTEIN"/>
    <property type="match status" value="1"/>
</dbReference>
<keyword evidence="5 7" id="KW-0472">Membrane</keyword>
<dbReference type="Gene3D" id="1.20.1250.20">
    <property type="entry name" value="MFS general substrate transporter like domains"/>
    <property type="match status" value="2"/>
</dbReference>
<dbReference type="EMBL" id="MU864585">
    <property type="protein sequence ID" value="KAK4183024.1"/>
    <property type="molecule type" value="Genomic_DNA"/>
</dbReference>
<dbReference type="GO" id="GO:0016020">
    <property type="term" value="C:membrane"/>
    <property type="evidence" value="ECO:0007669"/>
    <property type="project" value="UniProtKB-SubCell"/>
</dbReference>
<feature type="transmembrane region" description="Helical" evidence="7">
    <location>
        <begin position="293"/>
        <end position="310"/>
    </location>
</feature>
<dbReference type="AlphaFoldDB" id="A0AAN7ADY3"/>
<comment type="subcellular location">
    <subcellularLocation>
        <location evidence="1">Membrane</location>
        <topology evidence="1">Multi-pass membrane protein</topology>
    </subcellularLocation>
</comment>
<evidence type="ECO:0000259" key="8">
    <source>
        <dbReference type="PROSITE" id="PS50850"/>
    </source>
</evidence>
<keyword evidence="10" id="KW-1185">Reference proteome</keyword>
<evidence type="ECO:0000313" key="10">
    <source>
        <dbReference type="Proteomes" id="UP001302126"/>
    </source>
</evidence>